<dbReference type="EMBL" id="BMAV01003547">
    <property type="protein sequence ID" value="GFY43225.1"/>
    <property type="molecule type" value="Genomic_DNA"/>
</dbReference>
<evidence type="ECO:0000313" key="1">
    <source>
        <dbReference type="EMBL" id="GFY43225.1"/>
    </source>
</evidence>
<accession>A0A8X6WYV0</accession>
<reference evidence="1" key="1">
    <citation type="submission" date="2020-08" db="EMBL/GenBank/DDBJ databases">
        <title>Multicomponent nature underlies the extraordinary mechanical properties of spider dragline silk.</title>
        <authorList>
            <person name="Kono N."/>
            <person name="Nakamura H."/>
            <person name="Mori M."/>
            <person name="Yoshida Y."/>
            <person name="Ohtoshi R."/>
            <person name="Malay A.D."/>
            <person name="Moran D.A.P."/>
            <person name="Tomita M."/>
            <person name="Numata K."/>
            <person name="Arakawa K."/>
        </authorList>
    </citation>
    <scope>NUCLEOTIDE SEQUENCE</scope>
</reference>
<protein>
    <submittedName>
        <fullName evidence="1">Uncharacterized protein</fullName>
    </submittedName>
</protein>
<keyword evidence="2" id="KW-1185">Reference proteome</keyword>
<evidence type="ECO:0000313" key="2">
    <source>
        <dbReference type="Proteomes" id="UP000886998"/>
    </source>
</evidence>
<sequence length="385" mass="46243">MAFHFWPTLQIIAYARIARGILYTFELEILKYRFLTGIFAHIDYLKRIEEKVSEIVYPSHRYRITFSHLSVSPRKYEGLKHLVLPTKIQNQLVYLILKLCIETRNWYENHSMIFHRYNLDLRNKLTWLSFGIIDRFKTARNYIQDQDLSIEERFHFACRYYFEDDIQMLWANMSPDERFYAREMFPRTRSVELLMETLVEHVPLNWSRISTLERQSFFLGNYLGIRSYFTKLIGSDTRYMCILSALQNKSVHHFDLYLCLTRIKANELNAILTRLPISAMCELLKSFLEWPLQIIFEDVVNTFKPHINGQVFRHLIKSLVFDKLRIGLQQNLYVDSLDSFWNPVSALYKNHLKQEELYSFVRDALESSHSLDVKDYMHLFMNFLT</sequence>
<dbReference type="OrthoDB" id="6407690at2759"/>
<name>A0A8X6WYV0_9ARAC</name>
<proteinExistence type="predicted"/>
<dbReference type="Proteomes" id="UP000886998">
    <property type="component" value="Unassembled WGS sequence"/>
</dbReference>
<organism evidence="1 2">
    <name type="scientific">Trichonephila inaurata madagascariensis</name>
    <dbReference type="NCBI Taxonomy" id="2747483"/>
    <lineage>
        <taxon>Eukaryota</taxon>
        <taxon>Metazoa</taxon>
        <taxon>Ecdysozoa</taxon>
        <taxon>Arthropoda</taxon>
        <taxon>Chelicerata</taxon>
        <taxon>Arachnida</taxon>
        <taxon>Araneae</taxon>
        <taxon>Araneomorphae</taxon>
        <taxon>Entelegynae</taxon>
        <taxon>Araneoidea</taxon>
        <taxon>Nephilidae</taxon>
        <taxon>Trichonephila</taxon>
        <taxon>Trichonephila inaurata</taxon>
    </lineage>
</organism>
<comment type="caution">
    <text evidence="1">The sequence shown here is derived from an EMBL/GenBank/DDBJ whole genome shotgun (WGS) entry which is preliminary data.</text>
</comment>
<dbReference type="AlphaFoldDB" id="A0A8X6WYV0"/>
<gene>
    <name evidence="1" type="primary">NCL1_45747</name>
    <name evidence="1" type="ORF">TNIN_437261</name>
</gene>